<accession>Q9SHW6</accession>
<dbReference type="PIR" id="D84494">
    <property type="entry name" value="D84494"/>
</dbReference>
<evidence type="ECO:0000313" key="3">
    <source>
        <dbReference type="EMBL" id="AAD28647.1"/>
    </source>
</evidence>
<organism evidence="3">
    <name type="scientific">Arabidopsis thaliana</name>
    <name type="common">Mouse-ear cress</name>
    <dbReference type="NCBI Taxonomy" id="3702"/>
    <lineage>
        <taxon>Eukaryota</taxon>
        <taxon>Viridiplantae</taxon>
        <taxon>Streptophyta</taxon>
        <taxon>Embryophyta</taxon>
        <taxon>Tracheophyta</taxon>
        <taxon>Spermatophyta</taxon>
        <taxon>Magnoliopsida</taxon>
        <taxon>eudicotyledons</taxon>
        <taxon>Gunneridae</taxon>
        <taxon>Pentapetalae</taxon>
        <taxon>rosids</taxon>
        <taxon>malvids</taxon>
        <taxon>Brassicales</taxon>
        <taxon>Brassicaceae</taxon>
        <taxon>Camelineae</taxon>
        <taxon>Arabidopsis</taxon>
    </lineage>
</organism>
<feature type="region of interest" description="Disordered" evidence="1">
    <location>
        <begin position="551"/>
        <end position="627"/>
    </location>
</feature>
<reference evidence="3" key="2">
    <citation type="submission" date="2000-03" db="EMBL/GenBank/DDBJ databases">
        <authorList>
            <person name="Lin X."/>
            <person name="Kaul S."/>
            <person name="Shea T.P."/>
            <person name="Fujii C.Y."/>
            <person name="Shen M."/>
            <person name="VanAken S.E."/>
            <person name="Barnstead M.E."/>
            <person name="Mason T.M."/>
            <person name="Bowman C.L."/>
            <person name="Ronning C.M."/>
            <person name="Benito M.-I."/>
            <person name="Carrera A.J."/>
            <person name="Creasy T.H."/>
            <person name="Buell C.R."/>
            <person name="Town C.D."/>
            <person name="Nierman W.C."/>
            <person name="Fraser C.M."/>
            <person name="Venter J.C."/>
        </authorList>
    </citation>
    <scope>NUCLEOTIDE SEQUENCE</scope>
</reference>
<dbReference type="Pfam" id="PF14392">
    <property type="entry name" value="zf-CCHC_4"/>
    <property type="match status" value="1"/>
</dbReference>
<evidence type="ECO:0000256" key="1">
    <source>
        <dbReference type="SAM" id="MobiDB-lite"/>
    </source>
</evidence>
<reference key="1">
    <citation type="journal article" date="1999" name="Nature">
        <title>Sequence and analysis of chromosome 2 of the plant Arabidopsis thaliana.</title>
        <authorList>
            <person name="Lin X."/>
            <person name="Kaul S."/>
            <person name="Rounsley S."/>
            <person name="Shea T.P."/>
            <person name="Benito M.I."/>
            <person name="Town C.D."/>
            <person name="Fujii C.Y."/>
            <person name="Mason T."/>
            <person name="Bowman C.L."/>
            <person name="Barnstead M."/>
            <person name="Feldblyum T.V."/>
            <person name="Buell C.R."/>
            <person name="Ketchum K.A."/>
            <person name="Lee J."/>
            <person name="Ronning C.M."/>
            <person name="Koo H.L."/>
            <person name="Moffat K.S."/>
            <person name="Cronin L.A."/>
            <person name="Shen M."/>
            <person name="Pai G."/>
            <person name="Van Aken S."/>
            <person name="Umayam L."/>
            <person name="Tallon L.J."/>
            <person name="Gill J.E."/>
            <person name="Adams M.D."/>
            <person name="Carrera A.J."/>
            <person name="Creasy T.H."/>
            <person name="Goodman H.M."/>
            <person name="Somerville C.R."/>
            <person name="Copenhaver G.P."/>
            <person name="Preuss D."/>
            <person name="Nierman W.C."/>
            <person name="White O."/>
            <person name="Eisen J.A."/>
            <person name="Salzberg S.L."/>
            <person name="Fraser C.M."/>
            <person name="Venter J.C."/>
        </authorList>
    </citation>
    <scope>NUCLEOTIDE SEQUENCE [LARGE SCALE GENOMIC DNA]</scope>
    <source>
        <strain>cv. Columbia</strain>
    </source>
</reference>
<protein>
    <submittedName>
        <fullName evidence="3">Putative Ta11-like non-LTR retroelement protein</fullName>
    </submittedName>
</protein>
<reference evidence="3" key="3">
    <citation type="submission" date="2002-02" db="EMBL/GenBank/DDBJ databases">
        <authorList>
            <person name="Town C.D."/>
            <person name="Kaul S."/>
        </authorList>
    </citation>
    <scope>NUCLEOTIDE SEQUENCE</scope>
</reference>
<feature type="domain" description="Zinc knuckle CX2CX4HX4C" evidence="2">
    <location>
        <begin position="236"/>
        <end position="280"/>
    </location>
</feature>
<dbReference type="PANTHER" id="PTHR31286">
    <property type="entry name" value="GLYCINE-RICH CELL WALL STRUCTURAL PROTEIN 1.8-LIKE"/>
    <property type="match status" value="1"/>
</dbReference>
<evidence type="ECO:0000259" key="2">
    <source>
        <dbReference type="Pfam" id="PF14392"/>
    </source>
</evidence>
<feature type="compositionally biased region" description="Basic and acidic residues" evidence="1">
    <location>
        <begin position="553"/>
        <end position="565"/>
    </location>
</feature>
<proteinExistence type="predicted"/>
<dbReference type="EMBL" id="AC007261">
    <property type="protein sequence ID" value="AAD28647.1"/>
    <property type="molecule type" value="Genomic_DNA"/>
</dbReference>
<sequence length="627" mass="69439">MMMVILCHVGRVIGRVNDDGEGSYSTKGSSGVVKWGSRLLDLVVEWWIECRGRVICCRGCGQVLQELQDDLLLFDLKERSSVVFTVIQGFDLSFVIRNLFQTRVVVHLEKGRSVGILYDQAPGFRVGFSEKAQIVIGFGRGMSQSGLVNQGSNVSNTMKLKIKVPRFDNSSLIEGYSKTLIGRCMNPAMQDMKSLLFMLPKIWKLEDRVVGANLGQGEVQAVDLDFGRVQVKLDGFKPLCFEAAVEFHSGEETMVSLWYERLFGFCQRCYSLCHEQMRCPIFGDKGKQSIFKEDPKRDNTLQRYKGAAINGSVPGTSSGSTRAVFAEPSQGLTSIDKKDASIQDSYNRSKQISGIKAKKGRRNLFVAPVQASSSQMAVQVTKLSQLQTDTVGMGFPDHEKKMLEAFLAPEAGKTVTDLGTLGANMEGILSGTMPSKVVRKKFFSGPEEVTIQNKAENALELAEQHDLFSDDLSQLLAQSSPLEGDPSLQFMDTKMEDKKSSGVELTHEDGEFFAANEENFDGDKLEVVLLPINTVSEMNVNMVSVSENVPNEQAHEEEMEGKSQGEDELETDQPAKRKMGKNKRFLTVVSSRKRNYLTSPRKRPVPKTGGPTVGAGSHQREKPPIKH</sequence>
<dbReference type="InterPro" id="IPR025836">
    <property type="entry name" value="Zn_knuckle_CX2CX4HX4C"/>
</dbReference>
<dbReference type="InterPro" id="IPR040256">
    <property type="entry name" value="At4g02000-like"/>
</dbReference>
<feature type="compositionally biased region" description="Basic residues" evidence="1">
    <location>
        <begin position="591"/>
        <end position="605"/>
    </location>
</feature>
<dbReference type="AlphaFoldDB" id="Q9SHW6"/>
<dbReference type="PANTHER" id="PTHR31286:SF178">
    <property type="entry name" value="DUF4283 DOMAIN-CONTAINING PROTEIN"/>
    <property type="match status" value="1"/>
</dbReference>
<name>Q9SHW6_ARATH</name>
<gene>
    <name evidence="3" type="ordered locus">At2g10900</name>
</gene>
<feature type="compositionally biased region" description="Basic and acidic residues" evidence="1">
    <location>
        <begin position="618"/>
        <end position="627"/>
    </location>
</feature>